<name>A0A1L7SM19_FUSMA</name>
<evidence type="ECO:0000256" key="4">
    <source>
        <dbReference type="SAM" id="MobiDB-lite"/>
    </source>
</evidence>
<evidence type="ECO:0000313" key="5">
    <source>
        <dbReference type="EMBL" id="CVK87600.1"/>
    </source>
</evidence>
<feature type="compositionally biased region" description="Basic and acidic residues" evidence="4">
    <location>
        <begin position="212"/>
        <end position="229"/>
    </location>
</feature>
<gene>
    <name evidence="5" type="ORF">FMAN_05463</name>
</gene>
<dbReference type="EMBL" id="FCQH01000002">
    <property type="protein sequence ID" value="CVK87600.1"/>
    <property type="molecule type" value="Genomic_DNA"/>
</dbReference>
<dbReference type="InterPro" id="IPR036770">
    <property type="entry name" value="Ankyrin_rpt-contain_sf"/>
</dbReference>
<protein>
    <submittedName>
        <fullName evidence="5">Related to endocytosis ankyrin repeat protein Nuc-2</fullName>
    </submittedName>
</protein>
<dbReference type="InterPro" id="IPR002110">
    <property type="entry name" value="Ankyrin_rpt"/>
</dbReference>
<dbReference type="Proteomes" id="UP000184255">
    <property type="component" value="Unassembled WGS sequence"/>
</dbReference>
<evidence type="ECO:0000256" key="1">
    <source>
        <dbReference type="ARBA" id="ARBA00022737"/>
    </source>
</evidence>
<dbReference type="PRINTS" id="PR01415">
    <property type="entry name" value="ANKYRIN"/>
</dbReference>
<keyword evidence="1" id="KW-0677">Repeat</keyword>
<reference evidence="6" key="1">
    <citation type="journal article" date="2016" name="Genome Biol. Evol.">
        <title>Comparative 'omics' of the Fusarium fujikuroi species complex highlights differences in genetic potential and metabolite synthesis.</title>
        <authorList>
            <person name="Niehaus E.-M."/>
            <person name="Muensterkoetter M."/>
            <person name="Proctor R.H."/>
            <person name="Brown D.W."/>
            <person name="Sharon A."/>
            <person name="Idan Y."/>
            <person name="Oren-Young L."/>
            <person name="Sieber C.M."/>
            <person name="Novak O."/>
            <person name="Pencik A."/>
            <person name="Tarkowska D."/>
            <person name="Hromadova K."/>
            <person name="Freeman S."/>
            <person name="Maymon M."/>
            <person name="Elazar M."/>
            <person name="Youssef S.A."/>
            <person name="El-Shabrawy E.S.M."/>
            <person name="Shalaby A.B.A."/>
            <person name="Houterman P."/>
            <person name="Brock N.L."/>
            <person name="Burkhardt I."/>
            <person name="Tsavkelova E.A."/>
            <person name="Dickschat J.S."/>
            <person name="Galuszka P."/>
            <person name="Gueldener U."/>
            <person name="Tudzynski B."/>
        </authorList>
    </citation>
    <scope>NUCLEOTIDE SEQUENCE [LARGE SCALE GENOMIC DNA]</scope>
    <source>
        <strain evidence="6">MRC7560</strain>
    </source>
</reference>
<dbReference type="AlphaFoldDB" id="A0A1L7SM19"/>
<feature type="repeat" description="ANK" evidence="3">
    <location>
        <begin position="626"/>
        <end position="658"/>
    </location>
</feature>
<feature type="repeat" description="ANK" evidence="3">
    <location>
        <begin position="554"/>
        <end position="586"/>
    </location>
</feature>
<keyword evidence="2 3" id="KW-0040">ANK repeat</keyword>
<keyword evidence="6" id="KW-1185">Reference proteome</keyword>
<feature type="compositionally biased region" description="Polar residues" evidence="4">
    <location>
        <begin position="197"/>
        <end position="209"/>
    </location>
</feature>
<dbReference type="GeneID" id="65084729"/>
<feature type="region of interest" description="Disordered" evidence="4">
    <location>
        <begin position="180"/>
        <end position="237"/>
    </location>
</feature>
<comment type="caution">
    <text evidence="5">The sequence shown here is derived from an EMBL/GenBank/DDBJ whole genome shotgun (WGS) entry which is preliminary data.</text>
</comment>
<dbReference type="SMART" id="SM00248">
    <property type="entry name" value="ANK"/>
    <property type="match status" value="6"/>
</dbReference>
<dbReference type="PANTHER" id="PTHR24198">
    <property type="entry name" value="ANKYRIN REPEAT AND PROTEIN KINASE DOMAIN-CONTAINING PROTEIN"/>
    <property type="match status" value="1"/>
</dbReference>
<evidence type="ECO:0000256" key="3">
    <source>
        <dbReference type="PROSITE-ProRule" id="PRU00023"/>
    </source>
</evidence>
<dbReference type="PROSITE" id="PS50297">
    <property type="entry name" value="ANK_REP_REGION"/>
    <property type="match status" value="2"/>
</dbReference>
<accession>A0A1L7SM19</accession>
<evidence type="ECO:0000256" key="2">
    <source>
        <dbReference type="ARBA" id="ARBA00023043"/>
    </source>
</evidence>
<dbReference type="VEuPathDB" id="FungiDB:FMAN_05463"/>
<feature type="repeat" description="ANK" evidence="3">
    <location>
        <begin position="485"/>
        <end position="517"/>
    </location>
</feature>
<evidence type="ECO:0000313" key="6">
    <source>
        <dbReference type="Proteomes" id="UP000184255"/>
    </source>
</evidence>
<sequence>MSGFEILGAIASSIALTQAVKGTVKAIDFLRQASEMKKECDRLKTEILMIDYFIVKARQQTDPMMPAQRLLGSAEYPIVTLATQELEGILEELNEIVKKYSRSGTAYDRKRYTNKMKWLSDVSKIEELRERAQAMKFNLHTAMTFRVSSMVDRGNVRQEVLFHSVTQQLTYYTQETHNISQTPPKLLQPPHPMPEDPSTSLQPWTQGTKAHNKPDPSTTERDRVTEDRTFPSARVSTHEVPNINEESLISVTAIQPMGIRSCGLKCQCRCHRERRDQTGAWASSLLSSWIVRYERIDTDYQRTCRCRSSFEFEFRLPNWLWAGVLSFKTSRGPGISFSLRLSRVLESDDNLWMTMTNPSLLETRLREGFAYFPDDVAGGVWPLLLIALRNQSSDSMEILLKLWKNILPSQGLSRFVPIQEIGYRLKTHAVIYKWTGMISVITKALSFVQDWEDVVMTKVHIAASEGGVLDALREQPWAIDELNEYGEAPIHVAIGCNNFRGFEQLIAANADINRQTGFGNTPLMRASYYGRDTMVKKILGYSECRRRIGQSTAVGQTALHFAVQSGSATCVRLLLEAGASALKLNQLGETPMHRLAWGEQDGQQETYEIIELLKAHGADIESKNRDGWTPMLWACAKGNVPVLRALVRAGGSLSAISSHRQGILHRAACSNNFDIVHCLAEQDLDGIDPQLRDLSQGETPLGSLNSLIWILGKCVVPSDPMPTPNQQKSFIKLYFDLLIRDLERHMSTLRNIQESIQDRDPETTTELLHILIKRNEASFRQDLVDWYRGFIFYVSDGQWDHLKQAICDEYDETSEKAQRAAVAREKKMADPEMKEFF</sequence>
<proteinExistence type="predicted"/>
<organism evidence="5 6">
    <name type="scientific">Fusarium mangiferae</name>
    <name type="common">Mango malformation disease fungus</name>
    <dbReference type="NCBI Taxonomy" id="192010"/>
    <lineage>
        <taxon>Eukaryota</taxon>
        <taxon>Fungi</taxon>
        <taxon>Dikarya</taxon>
        <taxon>Ascomycota</taxon>
        <taxon>Pezizomycotina</taxon>
        <taxon>Sordariomycetes</taxon>
        <taxon>Hypocreomycetidae</taxon>
        <taxon>Hypocreales</taxon>
        <taxon>Nectriaceae</taxon>
        <taxon>Fusarium</taxon>
        <taxon>Fusarium fujikuroi species complex</taxon>
    </lineage>
</organism>
<dbReference type="PROSITE" id="PS50088">
    <property type="entry name" value="ANK_REPEAT"/>
    <property type="match status" value="3"/>
</dbReference>
<dbReference type="PANTHER" id="PTHR24198:SF165">
    <property type="entry name" value="ANKYRIN REPEAT-CONTAINING PROTEIN-RELATED"/>
    <property type="match status" value="1"/>
</dbReference>
<dbReference type="SUPFAM" id="SSF48403">
    <property type="entry name" value="Ankyrin repeat"/>
    <property type="match status" value="1"/>
</dbReference>
<dbReference type="RefSeq" id="XP_041678795.1">
    <property type="nucleotide sequence ID" value="XM_041827876.1"/>
</dbReference>
<dbReference type="Gene3D" id="1.25.40.20">
    <property type="entry name" value="Ankyrin repeat-containing domain"/>
    <property type="match status" value="1"/>
</dbReference>
<dbReference type="Pfam" id="PF12796">
    <property type="entry name" value="Ank_2"/>
    <property type="match status" value="2"/>
</dbReference>